<dbReference type="Proteomes" id="UP001341281">
    <property type="component" value="Chromosome 05"/>
</dbReference>
<accession>A0AAQ3WVP5</accession>
<evidence type="ECO:0000313" key="4">
    <source>
        <dbReference type="Proteomes" id="UP001341281"/>
    </source>
</evidence>
<keyword evidence="4" id="KW-1185">Reference proteome</keyword>
<feature type="signal peptide" evidence="2">
    <location>
        <begin position="1"/>
        <end position="31"/>
    </location>
</feature>
<name>A0AAQ3WVP5_PASNO</name>
<proteinExistence type="predicted"/>
<dbReference type="EMBL" id="CP144749">
    <property type="protein sequence ID" value="WVZ74856.1"/>
    <property type="molecule type" value="Genomic_DNA"/>
</dbReference>
<feature type="chain" id="PRO_5042995494" evidence="2">
    <location>
        <begin position="32"/>
        <end position="130"/>
    </location>
</feature>
<dbReference type="AlphaFoldDB" id="A0AAQ3WVP5"/>
<evidence type="ECO:0000256" key="2">
    <source>
        <dbReference type="SAM" id="SignalP"/>
    </source>
</evidence>
<sequence>MVGCRRASSSTLLMAVVAISLLLTLDRPVLAHARHVKSPSSTSTGERPSSTEDAEVWQGTTSSRKLGAGHTKNTATVNVEKGTAAGEGAVGASVVVGRGGNDRNSPASSSAEKLVVVARDGPRPHPKKHN</sequence>
<evidence type="ECO:0000256" key="1">
    <source>
        <dbReference type="SAM" id="MobiDB-lite"/>
    </source>
</evidence>
<feature type="region of interest" description="Disordered" evidence="1">
    <location>
        <begin position="32"/>
        <end position="130"/>
    </location>
</feature>
<feature type="compositionally biased region" description="Polar residues" evidence="1">
    <location>
        <begin position="102"/>
        <end position="111"/>
    </location>
</feature>
<organism evidence="3 4">
    <name type="scientific">Paspalum notatum var. saurae</name>
    <dbReference type="NCBI Taxonomy" id="547442"/>
    <lineage>
        <taxon>Eukaryota</taxon>
        <taxon>Viridiplantae</taxon>
        <taxon>Streptophyta</taxon>
        <taxon>Embryophyta</taxon>
        <taxon>Tracheophyta</taxon>
        <taxon>Spermatophyta</taxon>
        <taxon>Magnoliopsida</taxon>
        <taxon>Liliopsida</taxon>
        <taxon>Poales</taxon>
        <taxon>Poaceae</taxon>
        <taxon>PACMAD clade</taxon>
        <taxon>Panicoideae</taxon>
        <taxon>Andropogonodae</taxon>
        <taxon>Paspaleae</taxon>
        <taxon>Paspalinae</taxon>
        <taxon>Paspalum</taxon>
    </lineage>
</organism>
<reference evidence="3 4" key="1">
    <citation type="submission" date="2024-02" db="EMBL/GenBank/DDBJ databases">
        <title>High-quality chromosome-scale genome assembly of Pensacola bahiagrass (Paspalum notatum Flugge var. saurae).</title>
        <authorList>
            <person name="Vega J.M."/>
            <person name="Podio M."/>
            <person name="Orjuela J."/>
            <person name="Siena L.A."/>
            <person name="Pessino S.C."/>
            <person name="Combes M.C."/>
            <person name="Mariac C."/>
            <person name="Albertini E."/>
            <person name="Pupilli F."/>
            <person name="Ortiz J.P.A."/>
            <person name="Leblanc O."/>
        </authorList>
    </citation>
    <scope>NUCLEOTIDE SEQUENCE [LARGE SCALE GENOMIC DNA]</scope>
    <source>
        <strain evidence="3">R1</strain>
        <tissue evidence="3">Leaf</tissue>
    </source>
</reference>
<protein>
    <submittedName>
        <fullName evidence="3">Uncharacterized protein</fullName>
    </submittedName>
</protein>
<keyword evidence="2" id="KW-0732">Signal</keyword>
<gene>
    <name evidence="3" type="ORF">U9M48_022980</name>
</gene>
<feature type="compositionally biased region" description="Low complexity" evidence="1">
    <location>
        <begin position="82"/>
        <end position="96"/>
    </location>
</feature>
<feature type="compositionally biased region" description="Polar residues" evidence="1">
    <location>
        <begin position="38"/>
        <end position="48"/>
    </location>
</feature>
<evidence type="ECO:0000313" key="3">
    <source>
        <dbReference type="EMBL" id="WVZ74856.1"/>
    </source>
</evidence>